<dbReference type="PANTHER" id="PTHR44749">
    <property type="entry name" value="SUPPRESSOR OF RPS4-RLD 1"/>
    <property type="match status" value="1"/>
</dbReference>
<sequence length="464" mass="54892">MKFNHEEENNFSITRYESMLRSNDVKFFDSDEFESIIHHYLENGKIAKAKKAISLGLSQHPSSVNLKLLQVEVLVFEDRLEKADTLLAQLHAIEPENEEIYIQKANILSKQNEHFKAIELLNTALGFTNDEADVYSLIGMEYLFMDDFENAKTNFMRCLEADDQDYSALYNIIYCFDFLEQHEEAIEYLNMFLNKNPYCEVAWHQVGKQYFDLKEYEKALAAFDFAIISDEYFIGAYLEKGKVLEKLKRYNEAIENYRITLELDDPTSFALLRIGKCFEKLGNDDLAIQHYSKTVHEDPLLDKGWIAITDYYVRKRNYQKALYYTNKAINIDGENVLYWKRYAKINNKLAFFEEAERGYRKALELGNYELETWLNRSDILRFLGESDAAVQNLYQAIEFYPENAEVQYRLAGLHYERQDHEKGEYHIRKALELDYEYHIVLEELFEKVFNLTLVKNIISEYKTD</sequence>
<accession>A0ABW5B3A5</accession>
<dbReference type="Gene3D" id="1.25.40.10">
    <property type="entry name" value="Tetratricopeptide repeat domain"/>
    <property type="match status" value="3"/>
</dbReference>
<dbReference type="SUPFAM" id="SSF81901">
    <property type="entry name" value="HCP-like"/>
    <property type="match status" value="1"/>
</dbReference>
<dbReference type="Pfam" id="PF14559">
    <property type="entry name" value="TPR_19"/>
    <property type="match status" value="1"/>
</dbReference>
<dbReference type="RefSeq" id="WP_378321683.1">
    <property type="nucleotide sequence ID" value="NZ_JBHUHY010000017.1"/>
</dbReference>
<dbReference type="EMBL" id="JBHUHY010000017">
    <property type="protein sequence ID" value="MFD2188659.1"/>
    <property type="molecule type" value="Genomic_DNA"/>
</dbReference>
<feature type="repeat" description="TPR" evidence="1">
    <location>
        <begin position="200"/>
        <end position="233"/>
    </location>
</feature>
<dbReference type="PROSITE" id="PS50005">
    <property type="entry name" value="TPR"/>
    <property type="match status" value="5"/>
</dbReference>
<keyword evidence="3" id="KW-1185">Reference proteome</keyword>
<feature type="repeat" description="TPR" evidence="1">
    <location>
        <begin position="370"/>
        <end position="403"/>
    </location>
</feature>
<dbReference type="InterPro" id="IPR044650">
    <property type="entry name" value="SRFR1-like"/>
</dbReference>
<feature type="repeat" description="TPR" evidence="1">
    <location>
        <begin position="132"/>
        <end position="165"/>
    </location>
</feature>
<dbReference type="Proteomes" id="UP001597344">
    <property type="component" value="Unassembled WGS sequence"/>
</dbReference>
<dbReference type="InterPro" id="IPR011990">
    <property type="entry name" value="TPR-like_helical_dom_sf"/>
</dbReference>
<dbReference type="Pfam" id="PF13174">
    <property type="entry name" value="TPR_6"/>
    <property type="match status" value="1"/>
</dbReference>
<evidence type="ECO:0000313" key="3">
    <source>
        <dbReference type="Proteomes" id="UP001597344"/>
    </source>
</evidence>
<evidence type="ECO:0000256" key="1">
    <source>
        <dbReference type="PROSITE-ProRule" id="PRU00339"/>
    </source>
</evidence>
<dbReference type="InterPro" id="IPR019734">
    <property type="entry name" value="TPR_rpt"/>
</dbReference>
<dbReference type="PANTHER" id="PTHR44749:SF1">
    <property type="entry name" value="TETRATRICOPEPTIDE-LIKE HELICAL DOMAIN-CONTAINING PROTEIN"/>
    <property type="match status" value="1"/>
</dbReference>
<evidence type="ECO:0000313" key="2">
    <source>
        <dbReference type="EMBL" id="MFD2188659.1"/>
    </source>
</evidence>
<dbReference type="SMART" id="SM00028">
    <property type="entry name" value="TPR"/>
    <property type="match status" value="10"/>
</dbReference>
<dbReference type="Pfam" id="PF13432">
    <property type="entry name" value="TPR_16"/>
    <property type="match status" value="2"/>
</dbReference>
<comment type="caution">
    <text evidence="2">The sequence shown here is derived from an EMBL/GenBank/DDBJ whole genome shotgun (WGS) entry which is preliminary data.</text>
</comment>
<protein>
    <submittedName>
        <fullName evidence="2">Tetratricopeptide repeat protein</fullName>
    </submittedName>
</protein>
<feature type="repeat" description="TPR" evidence="1">
    <location>
        <begin position="268"/>
        <end position="301"/>
    </location>
</feature>
<organism evidence="2 3">
    <name type="scientific">Aquimarina celericrescens</name>
    <dbReference type="NCBI Taxonomy" id="1964542"/>
    <lineage>
        <taxon>Bacteria</taxon>
        <taxon>Pseudomonadati</taxon>
        <taxon>Bacteroidota</taxon>
        <taxon>Flavobacteriia</taxon>
        <taxon>Flavobacteriales</taxon>
        <taxon>Flavobacteriaceae</taxon>
        <taxon>Aquimarina</taxon>
    </lineage>
</organism>
<reference evidence="3" key="1">
    <citation type="journal article" date="2019" name="Int. J. Syst. Evol. Microbiol.">
        <title>The Global Catalogue of Microorganisms (GCM) 10K type strain sequencing project: providing services to taxonomists for standard genome sequencing and annotation.</title>
        <authorList>
            <consortium name="The Broad Institute Genomics Platform"/>
            <consortium name="The Broad Institute Genome Sequencing Center for Infectious Disease"/>
            <person name="Wu L."/>
            <person name="Ma J."/>
        </authorList>
    </citation>
    <scope>NUCLEOTIDE SEQUENCE [LARGE SCALE GENOMIC DNA]</scope>
    <source>
        <strain evidence="3">DT92</strain>
    </source>
</reference>
<dbReference type="SUPFAM" id="SSF48452">
    <property type="entry name" value="TPR-like"/>
    <property type="match status" value="1"/>
</dbReference>
<keyword evidence="1" id="KW-0802">TPR repeat</keyword>
<gene>
    <name evidence="2" type="ORF">ACFSJT_17765</name>
</gene>
<proteinExistence type="predicted"/>
<name>A0ABW5B3A5_9FLAO</name>
<feature type="repeat" description="TPR" evidence="1">
    <location>
        <begin position="234"/>
        <end position="267"/>
    </location>
</feature>